<accession>A0A7V4TZJ7</accession>
<dbReference type="Pfam" id="PF14385">
    <property type="entry name" value="DUF4416"/>
    <property type="match status" value="1"/>
</dbReference>
<dbReference type="AlphaFoldDB" id="A0A7V4TZJ7"/>
<dbReference type="Proteomes" id="UP000885779">
    <property type="component" value="Unassembled WGS sequence"/>
</dbReference>
<sequence>MGIAKIHPPVKYFAAVCFVRDIDLESILSRLETMYGHTDLQSPVFEFDLFTDYYSSEMGTHLKKIFVSFEPPHPAEQLVEFKLQSNRLEEEYALENGKRRINIDPGYLTEAKVVLATTKDYSHRLYLGQGIFGDVHLIYQNRHYQAQPWTYPDYNQPLARDFFDSVRKKYREQKRQ</sequence>
<dbReference type="InterPro" id="IPR025529">
    <property type="entry name" value="DUF4416"/>
</dbReference>
<dbReference type="EMBL" id="DRQG01000060">
    <property type="protein sequence ID" value="HGY55281.1"/>
    <property type="molecule type" value="Genomic_DNA"/>
</dbReference>
<organism evidence="1">
    <name type="scientific">Caldithrix abyssi</name>
    <dbReference type="NCBI Taxonomy" id="187145"/>
    <lineage>
        <taxon>Bacteria</taxon>
        <taxon>Pseudomonadati</taxon>
        <taxon>Calditrichota</taxon>
        <taxon>Calditrichia</taxon>
        <taxon>Calditrichales</taxon>
        <taxon>Calditrichaceae</taxon>
        <taxon>Caldithrix</taxon>
    </lineage>
</organism>
<protein>
    <submittedName>
        <fullName evidence="1">DUF4416 family protein</fullName>
    </submittedName>
</protein>
<reference evidence="1" key="1">
    <citation type="journal article" date="2020" name="mSystems">
        <title>Genome- and Community-Level Interaction Insights into Carbon Utilization and Element Cycling Functions of Hydrothermarchaeota in Hydrothermal Sediment.</title>
        <authorList>
            <person name="Zhou Z."/>
            <person name="Liu Y."/>
            <person name="Xu W."/>
            <person name="Pan J."/>
            <person name="Luo Z.H."/>
            <person name="Li M."/>
        </authorList>
    </citation>
    <scope>NUCLEOTIDE SEQUENCE [LARGE SCALE GENOMIC DNA]</scope>
    <source>
        <strain evidence="1">HyVt-577</strain>
    </source>
</reference>
<comment type="caution">
    <text evidence="1">The sequence shown here is derived from an EMBL/GenBank/DDBJ whole genome shotgun (WGS) entry which is preliminary data.</text>
</comment>
<proteinExistence type="predicted"/>
<evidence type="ECO:0000313" key="1">
    <source>
        <dbReference type="EMBL" id="HGY55281.1"/>
    </source>
</evidence>
<gene>
    <name evidence="1" type="ORF">ENK44_06260</name>
</gene>
<name>A0A7V4TZJ7_CALAY</name>